<feature type="transmembrane region" description="Helical" evidence="1">
    <location>
        <begin position="23"/>
        <end position="44"/>
    </location>
</feature>
<evidence type="ECO:0000313" key="10">
    <source>
        <dbReference type="Proteomes" id="UP000365807"/>
    </source>
</evidence>
<dbReference type="KEGG" id="ccoo:ATE51_01836"/>
<dbReference type="EMBL" id="AABUYW010000013">
    <property type="protein sequence ID" value="EAJ1077368.1"/>
    <property type="molecule type" value="Genomic_DNA"/>
</dbReference>
<dbReference type="Proteomes" id="UP000361993">
    <property type="component" value="Unassembled WGS sequence"/>
</dbReference>
<evidence type="ECO:0000313" key="12">
    <source>
        <dbReference type="Proteomes" id="UP000411403"/>
    </source>
</evidence>
<evidence type="ECO:0000313" key="13">
    <source>
        <dbReference type="Proteomes" id="UP000557830"/>
    </source>
</evidence>
<accession>A0A0Q2GCH7</accession>
<evidence type="ECO:0000313" key="8">
    <source>
        <dbReference type="Proteomes" id="UP000352088"/>
    </source>
</evidence>
<dbReference type="EMBL" id="AACDUL010000009">
    <property type="protein sequence ID" value="EAK1509734.1"/>
    <property type="molecule type" value="Genomic_DNA"/>
</dbReference>
<evidence type="ECO:0000313" key="3">
    <source>
        <dbReference type="EMBL" id="EAK1509734.1"/>
    </source>
</evidence>
<dbReference type="GO" id="GO:0005886">
    <property type="term" value="C:plasma membrane"/>
    <property type="evidence" value="ECO:0007669"/>
    <property type="project" value="TreeGrafter"/>
</dbReference>
<evidence type="ECO:0000313" key="11">
    <source>
        <dbReference type="Proteomes" id="UP000409545"/>
    </source>
</evidence>
<reference evidence="3 9" key="1">
    <citation type="submission" date="2018-05" db="EMBL/GenBank/DDBJ databases">
        <authorList>
            <consortium name="GenomeTrakr network: Whole genome sequencing for foodborne pathogen traceback"/>
        </authorList>
    </citation>
    <scope>NUCLEOTIDE SEQUENCE [LARGE SCALE GENOMIC DNA]</scope>
    <source>
        <strain evidence="3 9">NC_C6016</strain>
    </source>
</reference>
<evidence type="ECO:0000313" key="9">
    <source>
        <dbReference type="Proteomes" id="UP000361993"/>
    </source>
</evidence>
<evidence type="ECO:0000313" key="2">
    <source>
        <dbReference type="EMBL" id="EAJ1077368.1"/>
    </source>
</evidence>
<dbReference type="Proteomes" id="UP000409545">
    <property type="component" value="Unassembled WGS sequence"/>
</dbReference>
<dbReference type="EMBL" id="AACQHW010000005">
    <property type="protein sequence ID" value="EAL6850883.1"/>
    <property type="molecule type" value="Genomic_DNA"/>
</dbReference>
<dbReference type="AlphaFoldDB" id="A0A0Q2GCH7"/>
<feature type="transmembrane region" description="Helical" evidence="1">
    <location>
        <begin position="239"/>
        <end position="258"/>
    </location>
</feature>
<feature type="transmembrane region" description="Helical" evidence="1">
    <location>
        <begin position="264"/>
        <end position="285"/>
    </location>
</feature>
<dbReference type="Proteomes" id="UP000557830">
    <property type="component" value="Unassembled WGS sequence"/>
</dbReference>
<dbReference type="KEGG" id="ccof:VC76_04320"/>
<protein>
    <submittedName>
        <fullName evidence="2">Cell envelope integrity protein CreD</fullName>
    </submittedName>
</protein>
<gene>
    <name evidence="5" type="ORF">B9Q54_07975</name>
    <name evidence="2" type="ORF">BU953_07110</name>
    <name evidence="4" type="ORF">C6T04_08450</name>
    <name evidence="3" type="ORF">CJD00_05600</name>
    <name evidence="6" type="ORF">DSX26_05300</name>
    <name evidence="7" type="ORF">DYU70_02075</name>
</gene>
<dbReference type="EMBL" id="AACGFG010000015">
    <property type="protein sequence ID" value="EAK4358933.1"/>
    <property type="molecule type" value="Genomic_DNA"/>
</dbReference>
<comment type="caution">
    <text evidence="7">The sequence shown here is derived from an EMBL/GenBank/DDBJ whole genome shotgun (WGS) entry which is preliminary data.</text>
</comment>
<evidence type="ECO:0000313" key="5">
    <source>
        <dbReference type="EMBL" id="EAK5104199.1"/>
    </source>
</evidence>
<dbReference type="EMBL" id="AACSIE010000001">
    <property type="protein sequence ID" value="EAL9203950.1"/>
    <property type="molecule type" value="Genomic_DNA"/>
</dbReference>
<feature type="transmembrane region" description="Helical" evidence="1">
    <location>
        <begin position="292"/>
        <end position="312"/>
    </location>
</feature>
<reference evidence="7 12" key="2">
    <citation type="submission" date="2018-08" db="EMBL/GenBank/DDBJ databases">
        <authorList>
            <consortium name="NARMS: The National Antimicrobial Resistance Monitoring System"/>
        </authorList>
    </citation>
    <scope>NUCLEOTIDE SEQUENCE [LARGE SCALE GENOMIC DNA]</scope>
    <source>
        <strain evidence="7 12">CVM N17C171</strain>
        <strain evidence="6 8">CVM N17C548</strain>
        <strain evidence="4 10">FSIS11807978</strain>
        <strain evidence="2 13">FSIS1609200</strain>
        <strain evidence="5 11">FSIS1711007</strain>
    </source>
</reference>
<dbReference type="RefSeq" id="WP_002776912.1">
    <property type="nucleotide sequence ID" value="NZ_AANHVQ020000025.1"/>
</dbReference>
<dbReference type="PANTHER" id="PTHR30092:SF0">
    <property type="entry name" value="INNER MEMBRANE PROTEIN CRED"/>
    <property type="match status" value="1"/>
</dbReference>
<dbReference type="InterPro" id="IPR010364">
    <property type="entry name" value="Uncharacterised_IM_CreD"/>
</dbReference>
<evidence type="ECO:0000313" key="4">
    <source>
        <dbReference type="EMBL" id="EAK4358933.1"/>
    </source>
</evidence>
<name>A0A0Q2GCH7_CAMCO</name>
<keyword evidence="1" id="KW-0472">Membrane</keyword>
<feature type="transmembrane region" description="Helical" evidence="1">
    <location>
        <begin position="342"/>
        <end position="362"/>
    </location>
</feature>
<evidence type="ECO:0000313" key="7">
    <source>
        <dbReference type="EMBL" id="EAL9203950.1"/>
    </source>
</evidence>
<keyword evidence="1" id="KW-0812">Transmembrane</keyword>
<evidence type="ECO:0000313" key="6">
    <source>
        <dbReference type="EMBL" id="EAL6850883.1"/>
    </source>
</evidence>
<dbReference type="PANTHER" id="PTHR30092">
    <property type="entry name" value="INNER MEMBRANE PROTEIN CRED"/>
    <property type="match status" value="1"/>
</dbReference>
<organism evidence="7 12">
    <name type="scientific">Campylobacter coli</name>
    <dbReference type="NCBI Taxonomy" id="195"/>
    <lineage>
        <taxon>Bacteria</taxon>
        <taxon>Pseudomonadati</taxon>
        <taxon>Campylobacterota</taxon>
        <taxon>Epsilonproteobacteria</taxon>
        <taxon>Campylobacterales</taxon>
        <taxon>Campylobacteraceae</taxon>
        <taxon>Campylobacter</taxon>
    </lineage>
</organism>
<evidence type="ECO:0000256" key="1">
    <source>
        <dbReference type="SAM" id="Phobius"/>
    </source>
</evidence>
<dbReference type="Pfam" id="PF06123">
    <property type="entry name" value="CreD"/>
    <property type="match status" value="3"/>
</dbReference>
<feature type="transmembrane region" description="Helical" evidence="1">
    <location>
        <begin position="318"/>
        <end position="337"/>
    </location>
</feature>
<keyword evidence="1" id="KW-1133">Transmembrane helix</keyword>
<dbReference type="Proteomes" id="UP000365807">
    <property type="component" value="Unassembled WGS sequence"/>
</dbReference>
<proteinExistence type="predicted"/>
<sequence>MEQKFDENKFMQEYARNQRLKSLTLKGVLIFIISIVLLIPLLMLKTLVEDRKYNAQNVISLMGKAWGSDEFYTPSLNEKILPNKLELWVDLKYQERIKGIYKIPLYTAFVDFNASFNMENLSNFDENSIQFSNGNLKDLQFNILKDVLWVSGTLQLKGYGSFDANMQAKENIIHINSNATNPSFEYALPNDYSIDKKGFSAFYEFQNSISNDRVEKRRLSVEFYQGVDEYRLIDRMIKYGYLFIILTFLVLFLCELASKKNVILLQYAILGASLIVFYLMLLSFSERIGFNFAYLFSSLAIIIPLSLYTLSIMGQKRFAIVMATILFILYLCLFIMLKQDEYALLIGTFIAMFGIYAAMYFTRNLNKDYHQG</sequence>
<dbReference type="Proteomes" id="UP000411403">
    <property type="component" value="Unassembled WGS sequence"/>
</dbReference>
<dbReference type="EMBL" id="AACGUZ010000016">
    <property type="protein sequence ID" value="EAK5104199.1"/>
    <property type="molecule type" value="Genomic_DNA"/>
</dbReference>
<dbReference type="Proteomes" id="UP000352088">
    <property type="component" value="Unassembled WGS sequence"/>
</dbReference>